<name>A0ABU2WF56_9GAMM</name>
<gene>
    <name evidence="1" type="ORF">RM530_03875</name>
</gene>
<reference evidence="1 2" key="1">
    <citation type="submission" date="2023-09" db="EMBL/GenBank/DDBJ databases">
        <authorList>
            <person name="Rey-Velasco X."/>
        </authorList>
    </citation>
    <scope>NUCLEOTIDE SEQUENCE [LARGE SCALE GENOMIC DNA]</scope>
    <source>
        <strain evidence="1 2">W345</strain>
    </source>
</reference>
<sequence>MSTDQQLVDAETRIRTILAELSDDHEQMAVLADVAGRLAAQAEHETQRWQRVHAFVAGVARACANAVFDRFHPRGMH</sequence>
<organism evidence="1 2">
    <name type="scientific">Banduia mediterranea</name>
    <dbReference type="NCBI Taxonomy" id="3075609"/>
    <lineage>
        <taxon>Bacteria</taxon>
        <taxon>Pseudomonadati</taxon>
        <taxon>Pseudomonadota</taxon>
        <taxon>Gammaproteobacteria</taxon>
        <taxon>Nevskiales</taxon>
        <taxon>Algiphilaceae</taxon>
        <taxon>Banduia</taxon>
    </lineage>
</organism>
<comment type="caution">
    <text evidence="1">The sequence shown here is derived from an EMBL/GenBank/DDBJ whole genome shotgun (WGS) entry which is preliminary data.</text>
</comment>
<evidence type="ECO:0000313" key="1">
    <source>
        <dbReference type="EMBL" id="MDT0496504.1"/>
    </source>
</evidence>
<keyword evidence="2" id="KW-1185">Reference proteome</keyword>
<proteinExistence type="predicted"/>
<protein>
    <submittedName>
        <fullName evidence="1">Uncharacterized protein</fullName>
    </submittedName>
</protein>
<accession>A0ABU2WF56</accession>
<dbReference type="EMBL" id="JAVRIC010000004">
    <property type="protein sequence ID" value="MDT0496504.1"/>
    <property type="molecule type" value="Genomic_DNA"/>
</dbReference>
<dbReference type="RefSeq" id="WP_311363896.1">
    <property type="nucleotide sequence ID" value="NZ_JAVRIC010000004.1"/>
</dbReference>
<dbReference type="Proteomes" id="UP001254608">
    <property type="component" value="Unassembled WGS sequence"/>
</dbReference>
<evidence type="ECO:0000313" key="2">
    <source>
        <dbReference type="Proteomes" id="UP001254608"/>
    </source>
</evidence>